<dbReference type="InterPro" id="IPR004147">
    <property type="entry name" value="ABC1_dom"/>
</dbReference>
<dbReference type="OMA" id="MPRMVLL"/>
<dbReference type="InterPro" id="IPR051130">
    <property type="entry name" value="Mito_struct-func_regulator"/>
</dbReference>
<keyword evidence="5" id="KW-1185">Reference proteome</keyword>
<proteinExistence type="inferred from homology"/>
<dbReference type="EMBL" id="JH992978">
    <property type="protein sequence ID" value="EKX50448.1"/>
    <property type="molecule type" value="Genomic_DNA"/>
</dbReference>
<dbReference type="InterPro" id="IPR011009">
    <property type="entry name" value="Kinase-like_dom_sf"/>
</dbReference>
<dbReference type="GeneID" id="17307170"/>
<reference evidence="5" key="2">
    <citation type="submission" date="2012-11" db="EMBL/GenBank/DDBJ databases">
        <authorList>
            <person name="Kuo A."/>
            <person name="Curtis B.A."/>
            <person name="Tanifuji G."/>
            <person name="Burki F."/>
            <person name="Gruber A."/>
            <person name="Irimia M."/>
            <person name="Maruyama S."/>
            <person name="Arias M.C."/>
            <person name="Ball S.G."/>
            <person name="Gile G.H."/>
            <person name="Hirakawa Y."/>
            <person name="Hopkins J.F."/>
            <person name="Rensing S.A."/>
            <person name="Schmutz J."/>
            <person name="Symeonidi A."/>
            <person name="Elias M."/>
            <person name="Eveleigh R.J."/>
            <person name="Herman E.K."/>
            <person name="Klute M.J."/>
            <person name="Nakayama T."/>
            <person name="Obornik M."/>
            <person name="Reyes-Prieto A."/>
            <person name="Armbrust E.V."/>
            <person name="Aves S.J."/>
            <person name="Beiko R.G."/>
            <person name="Coutinho P."/>
            <person name="Dacks J.B."/>
            <person name="Durnford D.G."/>
            <person name="Fast N.M."/>
            <person name="Green B.R."/>
            <person name="Grisdale C."/>
            <person name="Hempe F."/>
            <person name="Henrissat B."/>
            <person name="Hoppner M.P."/>
            <person name="Ishida K.-I."/>
            <person name="Kim E."/>
            <person name="Koreny L."/>
            <person name="Kroth P.G."/>
            <person name="Liu Y."/>
            <person name="Malik S.-B."/>
            <person name="Maier U.G."/>
            <person name="McRose D."/>
            <person name="Mock T."/>
            <person name="Neilson J.A."/>
            <person name="Onodera N.T."/>
            <person name="Poole A.M."/>
            <person name="Pritham E.J."/>
            <person name="Richards T.A."/>
            <person name="Rocap G."/>
            <person name="Roy S.W."/>
            <person name="Sarai C."/>
            <person name="Schaack S."/>
            <person name="Shirato S."/>
            <person name="Slamovits C.H."/>
            <person name="Spencer D.F."/>
            <person name="Suzuki S."/>
            <person name="Worden A.Z."/>
            <person name="Zauner S."/>
            <person name="Barry K."/>
            <person name="Bell C."/>
            <person name="Bharti A.K."/>
            <person name="Crow J.A."/>
            <person name="Grimwood J."/>
            <person name="Kramer R."/>
            <person name="Lindquist E."/>
            <person name="Lucas S."/>
            <person name="Salamov A."/>
            <person name="McFadden G.I."/>
            <person name="Lane C.E."/>
            <person name="Keeling P.J."/>
            <person name="Gray M.W."/>
            <person name="Grigoriev I.V."/>
            <person name="Archibald J.M."/>
        </authorList>
    </citation>
    <scope>NUCLEOTIDE SEQUENCE</scope>
    <source>
        <strain evidence="5">CCMP2712</strain>
    </source>
</reference>
<evidence type="ECO:0000313" key="5">
    <source>
        <dbReference type="Proteomes" id="UP000011087"/>
    </source>
</evidence>
<dbReference type="InterPro" id="IPR045307">
    <property type="entry name" value="ADCK1_dom"/>
</dbReference>
<evidence type="ECO:0000256" key="1">
    <source>
        <dbReference type="ARBA" id="ARBA00009670"/>
    </source>
</evidence>
<reference evidence="3 5" key="1">
    <citation type="journal article" date="2012" name="Nature">
        <title>Algal genomes reveal evolutionary mosaicism and the fate of nucleomorphs.</title>
        <authorList>
            <consortium name="DOE Joint Genome Institute"/>
            <person name="Curtis B.A."/>
            <person name="Tanifuji G."/>
            <person name="Burki F."/>
            <person name="Gruber A."/>
            <person name="Irimia M."/>
            <person name="Maruyama S."/>
            <person name="Arias M.C."/>
            <person name="Ball S.G."/>
            <person name="Gile G.H."/>
            <person name="Hirakawa Y."/>
            <person name="Hopkins J.F."/>
            <person name="Kuo A."/>
            <person name="Rensing S.A."/>
            <person name="Schmutz J."/>
            <person name="Symeonidi A."/>
            <person name="Elias M."/>
            <person name="Eveleigh R.J."/>
            <person name="Herman E.K."/>
            <person name="Klute M.J."/>
            <person name="Nakayama T."/>
            <person name="Obornik M."/>
            <person name="Reyes-Prieto A."/>
            <person name="Armbrust E.V."/>
            <person name="Aves S.J."/>
            <person name="Beiko R.G."/>
            <person name="Coutinho P."/>
            <person name="Dacks J.B."/>
            <person name="Durnford D.G."/>
            <person name="Fast N.M."/>
            <person name="Green B.R."/>
            <person name="Grisdale C.J."/>
            <person name="Hempel F."/>
            <person name="Henrissat B."/>
            <person name="Hoppner M.P."/>
            <person name="Ishida K."/>
            <person name="Kim E."/>
            <person name="Koreny L."/>
            <person name="Kroth P.G."/>
            <person name="Liu Y."/>
            <person name="Malik S.B."/>
            <person name="Maier U.G."/>
            <person name="McRose D."/>
            <person name="Mock T."/>
            <person name="Neilson J.A."/>
            <person name="Onodera N.T."/>
            <person name="Poole A.M."/>
            <person name="Pritham E.J."/>
            <person name="Richards T.A."/>
            <person name="Rocap G."/>
            <person name="Roy S.W."/>
            <person name="Sarai C."/>
            <person name="Schaack S."/>
            <person name="Shirato S."/>
            <person name="Slamovits C.H."/>
            <person name="Spencer D.F."/>
            <person name="Suzuki S."/>
            <person name="Worden A.Z."/>
            <person name="Zauner S."/>
            <person name="Barry K."/>
            <person name="Bell C."/>
            <person name="Bharti A.K."/>
            <person name="Crow J.A."/>
            <person name="Grimwood J."/>
            <person name="Kramer R."/>
            <person name="Lindquist E."/>
            <person name="Lucas S."/>
            <person name="Salamov A."/>
            <person name="McFadden G.I."/>
            <person name="Lane C.E."/>
            <person name="Keeling P.J."/>
            <person name="Gray M.W."/>
            <person name="Grigoriev I.V."/>
            <person name="Archibald J.M."/>
        </authorList>
    </citation>
    <scope>NUCLEOTIDE SEQUENCE</scope>
    <source>
        <strain evidence="3 5">CCMP2712</strain>
    </source>
</reference>
<evidence type="ECO:0000313" key="4">
    <source>
        <dbReference type="EnsemblProtists" id="EKX50448"/>
    </source>
</evidence>
<dbReference type="Pfam" id="PF03109">
    <property type="entry name" value="ABC1"/>
    <property type="match status" value="1"/>
</dbReference>
<reference evidence="4" key="3">
    <citation type="submission" date="2015-06" db="UniProtKB">
        <authorList>
            <consortium name="EnsemblProtists"/>
        </authorList>
    </citation>
    <scope>IDENTIFICATION</scope>
</reference>
<protein>
    <recommendedName>
        <fullName evidence="2">ABC1 atypical kinase-like domain-containing protein</fullName>
    </recommendedName>
</protein>
<dbReference type="EnsemblProtists" id="EKX50448">
    <property type="protein sequence ID" value="EKX50448"/>
    <property type="gene ID" value="GUITHDRAFT_157281"/>
</dbReference>
<dbReference type="eggNOG" id="KOG1235">
    <property type="taxonomic scope" value="Eukaryota"/>
</dbReference>
<dbReference type="SUPFAM" id="SSF56112">
    <property type="entry name" value="Protein kinase-like (PK-like)"/>
    <property type="match status" value="1"/>
</dbReference>
<dbReference type="OrthoDB" id="427480at2759"/>
<name>L1JQT3_GUITC</name>
<dbReference type="Proteomes" id="UP000011087">
    <property type="component" value="Unassembled WGS sequence"/>
</dbReference>
<comment type="similarity">
    <text evidence="1">Belongs to the protein kinase superfamily. ADCK protein kinase family.</text>
</comment>
<dbReference type="PaxDb" id="55529-EKX50448"/>
<dbReference type="HOGENOM" id="CLU_006533_2_0_1"/>
<organism evidence="3">
    <name type="scientific">Guillardia theta (strain CCMP2712)</name>
    <name type="common">Cryptophyte</name>
    <dbReference type="NCBI Taxonomy" id="905079"/>
    <lineage>
        <taxon>Eukaryota</taxon>
        <taxon>Cryptophyceae</taxon>
        <taxon>Pyrenomonadales</taxon>
        <taxon>Geminigeraceae</taxon>
        <taxon>Guillardia</taxon>
    </lineage>
</organism>
<evidence type="ECO:0000259" key="2">
    <source>
        <dbReference type="Pfam" id="PF03109"/>
    </source>
</evidence>
<dbReference type="RefSeq" id="XP_005837428.1">
    <property type="nucleotide sequence ID" value="XM_005837371.1"/>
</dbReference>
<dbReference type="PANTHER" id="PTHR43173:SF28">
    <property type="entry name" value="AARF DOMAIN CONTAINING KINASE 5"/>
    <property type="match status" value="1"/>
</dbReference>
<feature type="domain" description="ABC1 atypical kinase-like" evidence="2">
    <location>
        <begin position="87"/>
        <end position="316"/>
    </location>
</feature>
<dbReference type="CDD" id="cd13969">
    <property type="entry name" value="ADCK1-like"/>
    <property type="match status" value="1"/>
</dbReference>
<gene>
    <name evidence="3" type="ORF">GUITHDRAFT_157281</name>
</gene>
<evidence type="ECO:0000313" key="3">
    <source>
        <dbReference type="EMBL" id="EKX50448.1"/>
    </source>
</evidence>
<accession>L1JQT3</accession>
<dbReference type="KEGG" id="gtt:GUITHDRAFT_157281"/>
<sequence>MGRSFKALAIFNEVKSDYENSLLNVSDPIRRAKVLKEVHARGAQKALQLARENGGIYNKAAQFVASLQGGAGKRGIPEEYVRTLSVLTDQAPPKTFEEIDSVIKEEFGKSAEELFLSFDKKPIAAASLAQVHRALLHNGTEVAVKVIYPSLRKEMASDFSVLRTMGVQVKPGGLDLSVLINDFEKALRGELDFESEATNSEKTAHVLAHMPQAKVPRVLWEFTSKSVLTMEFERDLLRLNDEEGILAAGLRLEDVGELVADTFSEMILCHGHVHGDPHAGNIYVRAKGSPPRPELVLLDHGLYHSIDDVSREKLCRF</sequence>
<dbReference type="AlphaFoldDB" id="L1JQT3"/>
<dbReference type="PANTHER" id="PTHR43173">
    <property type="entry name" value="ABC1 FAMILY PROTEIN"/>
    <property type="match status" value="1"/>
</dbReference>